<keyword evidence="6" id="KW-0560">Oxidoreductase</keyword>
<proteinExistence type="inferred from homology"/>
<sequence length="465" mass="53142">MTALFLISATFFLIKNNLNLGIYYSSMNQNLPPVVKSWPLVGPLYMLLKDPVNLIKKSYEKHGSVFTMKMFGQSATFLIGPEVSKHFYTAPESELGKEMYKLLIVALFGPNLNTEAAIQLVLKGTRPKMLKCYVPQILTEAQDYFSKWQDCGTVDLVHEFERLITLAIARCLLGRDVREILNERIPALLRDLSGGILPISVLFPYLPIPAHNRRDKARDNLLHIFSNIMNSRKNSPQPEEDFLQTLLEDGDDHINSEQISAFILGVLFVGKHTTASTAVWTGAYLLQHKTYFSKVFEEQKELFGRHGLKIDFDILREMDVLYRCIKEATRMAPTTIVKPRYCHKNFTVTTKEGKEYTIPKGHIVATSPAMGHRLNHIFKNPDKYDPDRYLSAEGKEMASQPFSYITFGAGTHACPGETFAYIMLKIIWSYLIRNFELNLASPFPDCEWNGTDKILVHYKRRQLSI</sequence>
<keyword evidence="4 5" id="KW-0408">Iron</keyword>
<comment type="caution">
    <text evidence="8">The sequence shown here is derived from an EMBL/GenBank/DDBJ whole genome shotgun (WGS) entry which is preliminary data.</text>
</comment>
<accession>A0AAV8HE44</accession>
<name>A0AAV8HE44_9POAL</name>
<dbReference type="InterPro" id="IPR001128">
    <property type="entry name" value="Cyt_P450"/>
</dbReference>
<evidence type="ECO:0000256" key="7">
    <source>
        <dbReference type="SAM" id="SignalP"/>
    </source>
</evidence>
<organism evidence="8 9">
    <name type="scientific">Rhynchospora pubera</name>
    <dbReference type="NCBI Taxonomy" id="906938"/>
    <lineage>
        <taxon>Eukaryota</taxon>
        <taxon>Viridiplantae</taxon>
        <taxon>Streptophyta</taxon>
        <taxon>Embryophyta</taxon>
        <taxon>Tracheophyta</taxon>
        <taxon>Spermatophyta</taxon>
        <taxon>Magnoliopsida</taxon>
        <taxon>Liliopsida</taxon>
        <taxon>Poales</taxon>
        <taxon>Cyperaceae</taxon>
        <taxon>Cyperoideae</taxon>
        <taxon>Rhynchosporeae</taxon>
        <taxon>Rhynchospora</taxon>
    </lineage>
</organism>
<dbReference type="SUPFAM" id="SSF48264">
    <property type="entry name" value="Cytochrome P450"/>
    <property type="match status" value="1"/>
</dbReference>
<keyword evidence="9" id="KW-1185">Reference proteome</keyword>
<dbReference type="PANTHER" id="PTHR24304">
    <property type="entry name" value="CYTOCHROME P450 FAMILY 7"/>
    <property type="match status" value="1"/>
</dbReference>
<evidence type="ECO:0000256" key="6">
    <source>
        <dbReference type="RuleBase" id="RU000461"/>
    </source>
</evidence>
<dbReference type="PRINTS" id="PR00385">
    <property type="entry name" value="P450"/>
</dbReference>
<evidence type="ECO:0000256" key="4">
    <source>
        <dbReference type="ARBA" id="ARBA00023004"/>
    </source>
</evidence>
<evidence type="ECO:0000256" key="1">
    <source>
        <dbReference type="ARBA" id="ARBA00010617"/>
    </source>
</evidence>
<keyword evidence="3 5" id="KW-0479">Metal-binding</keyword>
<dbReference type="InterPro" id="IPR050529">
    <property type="entry name" value="CYP450_sterol_14alpha_dmase"/>
</dbReference>
<reference evidence="8" key="1">
    <citation type="submission" date="2022-08" db="EMBL/GenBank/DDBJ databases">
        <authorList>
            <person name="Marques A."/>
        </authorList>
    </citation>
    <scope>NUCLEOTIDE SEQUENCE</scope>
    <source>
        <strain evidence="8">RhyPub2mFocal</strain>
        <tissue evidence="8">Leaves</tissue>
    </source>
</reference>
<evidence type="ECO:0000256" key="2">
    <source>
        <dbReference type="ARBA" id="ARBA00022617"/>
    </source>
</evidence>
<dbReference type="InterPro" id="IPR002403">
    <property type="entry name" value="Cyt_P450_E_grp-IV"/>
</dbReference>
<dbReference type="PRINTS" id="PR00465">
    <property type="entry name" value="EP450IV"/>
</dbReference>
<dbReference type="GO" id="GO:0004497">
    <property type="term" value="F:monooxygenase activity"/>
    <property type="evidence" value="ECO:0007669"/>
    <property type="project" value="UniProtKB-KW"/>
</dbReference>
<protein>
    <submittedName>
        <fullName evidence="8">Lanosterol 14-alpha demethylase</fullName>
    </submittedName>
</protein>
<dbReference type="Pfam" id="PF00067">
    <property type="entry name" value="p450"/>
    <property type="match status" value="1"/>
</dbReference>
<dbReference type="AlphaFoldDB" id="A0AAV8HE44"/>
<dbReference type="PROSITE" id="PS00086">
    <property type="entry name" value="CYTOCHROME_P450"/>
    <property type="match status" value="1"/>
</dbReference>
<evidence type="ECO:0000313" key="8">
    <source>
        <dbReference type="EMBL" id="KAJ4815917.1"/>
    </source>
</evidence>
<dbReference type="InterPro" id="IPR017972">
    <property type="entry name" value="Cyt_P450_CS"/>
</dbReference>
<evidence type="ECO:0000313" key="9">
    <source>
        <dbReference type="Proteomes" id="UP001140206"/>
    </source>
</evidence>
<comment type="cofactor">
    <cofactor evidence="5">
        <name>heme</name>
        <dbReference type="ChEBI" id="CHEBI:30413"/>
    </cofactor>
</comment>
<comment type="similarity">
    <text evidence="1 6">Belongs to the cytochrome P450 family.</text>
</comment>
<keyword evidence="7" id="KW-0732">Signal</keyword>
<dbReference type="GO" id="GO:0016705">
    <property type="term" value="F:oxidoreductase activity, acting on paired donors, with incorporation or reduction of molecular oxygen"/>
    <property type="evidence" value="ECO:0007669"/>
    <property type="project" value="InterPro"/>
</dbReference>
<dbReference type="Proteomes" id="UP001140206">
    <property type="component" value="Chromosome 1"/>
</dbReference>
<evidence type="ECO:0000256" key="3">
    <source>
        <dbReference type="ARBA" id="ARBA00022723"/>
    </source>
</evidence>
<feature type="signal peptide" evidence="7">
    <location>
        <begin position="1"/>
        <end position="21"/>
    </location>
</feature>
<evidence type="ECO:0000256" key="5">
    <source>
        <dbReference type="PIRSR" id="PIRSR602403-1"/>
    </source>
</evidence>
<dbReference type="GO" id="GO:0020037">
    <property type="term" value="F:heme binding"/>
    <property type="evidence" value="ECO:0007669"/>
    <property type="project" value="InterPro"/>
</dbReference>
<feature type="binding site" description="axial binding residue" evidence="5">
    <location>
        <position position="414"/>
    </location>
    <ligand>
        <name>heme</name>
        <dbReference type="ChEBI" id="CHEBI:30413"/>
    </ligand>
    <ligandPart>
        <name>Fe</name>
        <dbReference type="ChEBI" id="CHEBI:18248"/>
    </ligandPart>
</feature>
<dbReference type="Gene3D" id="1.10.630.10">
    <property type="entry name" value="Cytochrome P450"/>
    <property type="match status" value="1"/>
</dbReference>
<dbReference type="CDD" id="cd11042">
    <property type="entry name" value="CYP51-like"/>
    <property type="match status" value="1"/>
</dbReference>
<keyword evidence="2 5" id="KW-0349">Heme</keyword>
<dbReference type="EMBL" id="JAMFTS010000001">
    <property type="protein sequence ID" value="KAJ4815917.1"/>
    <property type="molecule type" value="Genomic_DNA"/>
</dbReference>
<dbReference type="InterPro" id="IPR036396">
    <property type="entry name" value="Cyt_P450_sf"/>
</dbReference>
<feature type="chain" id="PRO_5043339299" evidence="7">
    <location>
        <begin position="22"/>
        <end position="465"/>
    </location>
</feature>
<keyword evidence="6" id="KW-0503">Monooxygenase</keyword>
<gene>
    <name evidence="8" type="ORF">LUZ62_028483</name>
</gene>
<dbReference type="GO" id="GO:0005506">
    <property type="term" value="F:iron ion binding"/>
    <property type="evidence" value="ECO:0007669"/>
    <property type="project" value="InterPro"/>
</dbReference>
<dbReference type="PANTHER" id="PTHR24304:SF2">
    <property type="entry name" value="24-HYDROXYCHOLESTEROL 7-ALPHA-HYDROXYLASE"/>
    <property type="match status" value="1"/>
</dbReference>